<evidence type="ECO:0000313" key="2">
    <source>
        <dbReference type="Proteomes" id="UP000198284"/>
    </source>
</evidence>
<dbReference type="Proteomes" id="UP000198284">
    <property type="component" value="Unassembled WGS sequence"/>
</dbReference>
<accession>A0A239F6B1</accession>
<organism evidence="1 2">
    <name type="scientific">Noviherbaspirillum humi</name>
    <dbReference type="NCBI Taxonomy" id="1688639"/>
    <lineage>
        <taxon>Bacteria</taxon>
        <taxon>Pseudomonadati</taxon>
        <taxon>Pseudomonadota</taxon>
        <taxon>Betaproteobacteria</taxon>
        <taxon>Burkholderiales</taxon>
        <taxon>Oxalobacteraceae</taxon>
        <taxon>Noviherbaspirillum</taxon>
    </lineage>
</organism>
<dbReference type="OrthoDB" id="8755332at2"/>
<evidence type="ECO:0000313" key="1">
    <source>
        <dbReference type="EMBL" id="SNS51712.1"/>
    </source>
</evidence>
<keyword evidence="2" id="KW-1185">Reference proteome</keyword>
<dbReference type="AlphaFoldDB" id="A0A239F6B1"/>
<sequence>MLVREAGEPPFDQPAIVFSETTSPGLVPLWEAVGIYDLLYNSDGCMARDVSRDLAYGLDRIIHEPALARMLPPAQGGSMSEAVRFLENVVRGCTRHASARIQTS</sequence>
<name>A0A239F6B1_9BURK</name>
<protein>
    <submittedName>
        <fullName evidence="1">Uncharacterized protein</fullName>
    </submittedName>
</protein>
<gene>
    <name evidence="1" type="ORF">SAMN06265795_103173</name>
</gene>
<dbReference type="EMBL" id="FZOT01000003">
    <property type="protein sequence ID" value="SNS51712.1"/>
    <property type="molecule type" value="Genomic_DNA"/>
</dbReference>
<reference evidence="1 2" key="1">
    <citation type="submission" date="2017-06" db="EMBL/GenBank/DDBJ databases">
        <authorList>
            <person name="Kim H.J."/>
            <person name="Triplett B.A."/>
        </authorList>
    </citation>
    <scope>NUCLEOTIDE SEQUENCE [LARGE SCALE GENOMIC DNA]</scope>
    <source>
        <strain evidence="1 2">U15</strain>
    </source>
</reference>
<proteinExistence type="predicted"/>